<dbReference type="CDD" id="cd14014">
    <property type="entry name" value="STKc_PknB_like"/>
    <property type="match status" value="1"/>
</dbReference>
<dbReference type="SUPFAM" id="SSF56112">
    <property type="entry name" value="Protein kinase-like (PK-like)"/>
    <property type="match status" value="1"/>
</dbReference>
<dbReference type="PANTHER" id="PTHR43289:SF6">
    <property type="entry name" value="SERINE_THREONINE-PROTEIN KINASE NEKL-3"/>
    <property type="match status" value="1"/>
</dbReference>
<dbReference type="InterPro" id="IPR036457">
    <property type="entry name" value="PPM-type-like_dom_sf"/>
</dbReference>
<dbReference type="Gene3D" id="3.60.40.10">
    <property type="entry name" value="PPM-type phosphatase domain"/>
    <property type="match status" value="1"/>
</dbReference>
<dbReference type="InterPro" id="IPR011009">
    <property type="entry name" value="Kinase-like_dom_sf"/>
</dbReference>
<dbReference type="Pfam" id="PF13672">
    <property type="entry name" value="PP2C_2"/>
    <property type="match status" value="1"/>
</dbReference>
<keyword evidence="4" id="KW-0067">ATP-binding</keyword>
<evidence type="ECO:0000256" key="3">
    <source>
        <dbReference type="ARBA" id="ARBA00022777"/>
    </source>
</evidence>
<keyword evidence="1" id="KW-0808">Transferase</keyword>
<dbReference type="SMART" id="SM00331">
    <property type="entry name" value="PP2C_SIG"/>
    <property type="match status" value="1"/>
</dbReference>
<dbReference type="InterPro" id="IPR000719">
    <property type="entry name" value="Prot_kinase_dom"/>
</dbReference>
<evidence type="ECO:0000313" key="8">
    <source>
        <dbReference type="EMBL" id="EDP99204.1"/>
    </source>
</evidence>
<evidence type="ECO:0000313" key="9">
    <source>
        <dbReference type="Proteomes" id="UP000005839"/>
    </source>
</evidence>
<evidence type="ECO:0000256" key="2">
    <source>
        <dbReference type="ARBA" id="ARBA00022741"/>
    </source>
</evidence>
<organism evidence="8 9">
    <name type="scientific">Shewanella benthica KT99</name>
    <dbReference type="NCBI Taxonomy" id="314608"/>
    <lineage>
        <taxon>Bacteria</taxon>
        <taxon>Pseudomonadati</taxon>
        <taxon>Pseudomonadota</taxon>
        <taxon>Gammaproteobacteria</taxon>
        <taxon>Alteromonadales</taxon>
        <taxon>Shewanellaceae</taxon>
        <taxon>Shewanella</taxon>
    </lineage>
</organism>
<keyword evidence="9" id="KW-1185">Reference proteome</keyword>
<dbReference type="SUPFAM" id="SSF81606">
    <property type="entry name" value="PP2C-like"/>
    <property type="match status" value="1"/>
</dbReference>
<dbReference type="Pfam" id="PF00069">
    <property type="entry name" value="Pkinase"/>
    <property type="match status" value="1"/>
</dbReference>
<name>A9DHG7_9GAMM</name>
<feature type="region of interest" description="Disordered" evidence="5">
    <location>
        <begin position="268"/>
        <end position="297"/>
    </location>
</feature>
<feature type="compositionally biased region" description="Basic and acidic residues" evidence="5">
    <location>
        <begin position="26"/>
        <end position="38"/>
    </location>
</feature>
<dbReference type="SMART" id="SM00332">
    <property type="entry name" value="PP2Cc"/>
    <property type="match status" value="1"/>
</dbReference>
<protein>
    <submittedName>
        <fullName evidence="8">Serine/threonine protein kinase</fullName>
    </submittedName>
</protein>
<evidence type="ECO:0000256" key="4">
    <source>
        <dbReference type="ARBA" id="ARBA00022840"/>
    </source>
</evidence>
<evidence type="ECO:0000256" key="5">
    <source>
        <dbReference type="SAM" id="MobiDB-lite"/>
    </source>
</evidence>
<reference evidence="8 9" key="1">
    <citation type="submission" date="2007-10" db="EMBL/GenBank/DDBJ databases">
        <authorList>
            <person name="Yayanos A."/>
            <person name="Ferriera S."/>
            <person name="Johnson J."/>
            <person name="Kravitz S."/>
            <person name="Halpern A."/>
            <person name="Remington K."/>
            <person name="Beeson K."/>
            <person name="Tran B."/>
            <person name="Rogers Y.-H."/>
            <person name="Friedman R."/>
            <person name="Venter J.C."/>
        </authorList>
    </citation>
    <scope>NUCLEOTIDE SEQUENCE [LARGE SCALE GENOMIC DNA]</scope>
    <source>
        <strain evidence="8 9">KT99</strain>
    </source>
</reference>
<dbReference type="Proteomes" id="UP000005839">
    <property type="component" value="Unassembled WGS sequence"/>
</dbReference>
<dbReference type="PROSITE" id="PS50011">
    <property type="entry name" value="PROTEIN_KINASE_DOM"/>
    <property type="match status" value="1"/>
</dbReference>
<dbReference type="AlphaFoldDB" id="A9DHG7"/>
<dbReference type="InterPro" id="IPR001932">
    <property type="entry name" value="PPM-type_phosphatase-like_dom"/>
</dbReference>
<evidence type="ECO:0000259" key="7">
    <source>
        <dbReference type="PROSITE" id="PS51746"/>
    </source>
</evidence>
<comment type="caution">
    <text evidence="8">The sequence shown here is derived from an EMBL/GenBank/DDBJ whole genome shotgun (WGS) entry which is preliminary data.</text>
</comment>
<dbReference type="SMART" id="SM00220">
    <property type="entry name" value="S_TKc"/>
    <property type="match status" value="1"/>
</dbReference>
<gene>
    <name evidence="8" type="ORF">KT99_10733</name>
</gene>
<dbReference type="EMBL" id="ABIC01000048">
    <property type="protein sequence ID" value="EDP99204.1"/>
    <property type="molecule type" value="Genomic_DNA"/>
</dbReference>
<evidence type="ECO:0000259" key="6">
    <source>
        <dbReference type="PROSITE" id="PS50011"/>
    </source>
</evidence>
<dbReference type="GO" id="GO:0005524">
    <property type="term" value="F:ATP binding"/>
    <property type="evidence" value="ECO:0007669"/>
    <property type="project" value="UniProtKB-KW"/>
</dbReference>
<evidence type="ECO:0000256" key="1">
    <source>
        <dbReference type="ARBA" id="ARBA00022679"/>
    </source>
</evidence>
<feature type="domain" description="Protein kinase" evidence="6">
    <location>
        <begin position="366"/>
        <end position="630"/>
    </location>
</feature>
<dbReference type="GO" id="GO:0004674">
    <property type="term" value="F:protein serine/threonine kinase activity"/>
    <property type="evidence" value="ECO:0007669"/>
    <property type="project" value="UniProtKB-KW"/>
</dbReference>
<dbReference type="Gene3D" id="3.30.200.20">
    <property type="entry name" value="Phosphorylase Kinase, domain 1"/>
    <property type="match status" value="1"/>
</dbReference>
<sequence>MSINQVKDMSASGLASLSKSLVEDDLTSKSEPVLREEPTLGVEQSVDGELPLNGELEIGAGQCSAQGAKSTNEDAIGIRIPDGLMLTTKGAVSVICDGVSAAEAAEKASSISISNFISDYYSTPDTWSVEKSSSQVLTALNRWLYGLGQDYREAQRGYVCTFTALIFKSCSAYLFHVGDSRAYRFRAGKLERLSRDHVTVLGKNKRYLARALGLDVKLDVDYRKLELVRGDLYLLTTDGIHDVIGDQDLAVKLSEFMSKLKFESKAGSKSEFKPESKPESKAGAKPESEAGSKLRLKPESDAAIDHDEFCRRLCAQAIDAGSLDNVSCQLLSIDTLPKLNIDDLYQKLSKLPFPPPLSEGMKLDGYLIEEILHQSQRSQVYLASDADGNKRCIKTPSVNYLDDAAYIERFMLESWIGHRINSPNVVKLLDRDRAKSALYYVTEHLNGMSLSTWITRNPKASVQEVLPLLKQIESGVRAFHRKETIHQDLKPDNILLTYEGQIKLIDFGSCYIKGIAEIATPLQRDSILGTADYSAPESVLGYRVTNKADLFSMAVITFEMLTGQLPFKGKLSQCRTRQDYLKLVYIPSYELNPLIPLWMDPTLKKALSFDPASRQVDTSELLYELNQPLANWDKPEVGRSLLERDPVRFWQGVSVFFGLSTLLLLLS</sequence>
<keyword evidence="8" id="KW-0723">Serine/threonine-protein kinase</keyword>
<feature type="region of interest" description="Disordered" evidence="5">
    <location>
        <begin position="26"/>
        <end position="46"/>
    </location>
</feature>
<keyword evidence="2" id="KW-0547">Nucleotide-binding</keyword>
<dbReference type="CDD" id="cd00143">
    <property type="entry name" value="PP2Cc"/>
    <property type="match status" value="1"/>
</dbReference>
<dbReference type="PANTHER" id="PTHR43289">
    <property type="entry name" value="MITOGEN-ACTIVATED PROTEIN KINASE KINASE KINASE 20-RELATED"/>
    <property type="match status" value="1"/>
</dbReference>
<accession>A9DHG7</accession>
<keyword evidence="3 8" id="KW-0418">Kinase</keyword>
<feature type="domain" description="PPM-type phosphatase" evidence="7">
    <location>
        <begin position="59"/>
        <end position="333"/>
    </location>
</feature>
<dbReference type="STRING" id="314608.KT99_10733"/>
<dbReference type="PROSITE" id="PS51746">
    <property type="entry name" value="PPM_2"/>
    <property type="match status" value="1"/>
</dbReference>
<dbReference type="Gene3D" id="1.10.510.10">
    <property type="entry name" value="Transferase(Phosphotransferase) domain 1"/>
    <property type="match status" value="1"/>
</dbReference>
<proteinExistence type="predicted"/>